<name>A0AAV6U611_9ARAC</name>
<proteinExistence type="predicted"/>
<evidence type="ECO:0000256" key="1">
    <source>
        <dbReference type="SAM" id="SignalP"/>
    </source>
</evidence>
<sequence>MILKRAAIFALFAIICVAFGSDENCAEEKANECKLKLLEILFGEFTDQEACQELRGVSDCLRNVIDECLGGEGNPDVNHALKEFEEVLDNSCQDDDVMKCLDDNKEYLVECVTERDSDDISQLLQHESVPTDMDPKFVRCHLYGLMSHCVVGRAVEKCGAAGGERAAELLSDLPGSVKESCESQVDSLPESKKKRAAPYASILKRAAPYASRMKRALPYASKMKRALSYAPRMKRALPYASK</sequence>
<organism evidence="2 3">
    <name type="scientific">Oedothorax gibbosus</name>
    <dbReference type="NCBI Taxonomy" id="931172"/>
    <lineage>
        <taxon>Eukaryota</taxon>
        <taxon>Metazoa</taxon>
        <taxon>Ecdysozoa</taxon>
        <taxon>Arthropoda</taxon>
        <taxon>Chelicerata</taxon>
        <taxon>Arachnida</taxon>
        <taxon>Araneae</taxon>
        <taxon>Araneomorphae</taxon>
        <taxon>Entelegynae</taxon>
        <taxon>Araneoidea</taxon>
        <taxon>Linyphiidae</taxon>
        <taxon>Erigoninae</taxon>
        <taxon>Oedothorax</taxon>
    </lineage>
</organism>
<evidence type="ECO:0000313" key="3">
    <source>
        <dbReference type="Proteomes" id="UP000827092"/>
    </source>
</evidence>
<dbReference type="Proteomes" id="UP000827092">
    <property type="component" value="Unassembled WGS sequence"/>
</dbReference>
<feature type="chain" id="PRO_5043686571" evidence="1">
    <location>
        <begin position="21"/>
        <end position="242"/>
    </location>
</feature>
<feature type="signal peptide" evidence="1">
    <location>
        <begin position="1"/>
        <end position="20"/>
    </location>
</feature>
<comment type="caution">
    <text evidence="2">The sequence shown here is derived from an EMBL/GenBank/DDBJ whole genome shotgun (WGS) entry which is preliminary data.</text>
</comment>
<reference evidence="2 3" key="1">
    <citation type="journal article" date="2022" name="Nat. Ecol. Evol.">
        <title>A masculinizing supergene underlies an exaggerated male reproductive morph in a spider.</title>
        <authorList>
            <person name="Hendrickx F."/>
            <person name="De Corte Z."/>
            <person name="Sonet G."/>
            <person name="Van Belleghem S.M."/>
            <person name="Kostlbacher S."/>
            <person name="Vangestel C."/>
        </authorList>
    </citation>
    <scope>NUCLEOTIDE SEQUENCE [LARGE SCALE GENOMIC DNA]</scope>
    <source>
        <strain evidence="2">W744_W776</strain>
    </source>
</reference>
<gene>
    <name evidence="2" type="ORF">JTE90_000145</name>
</gene>
<accession>A0AAV6U611</accession>
<protein>
    <submittedName>
        <fullName evidence="2">Uncharacterized protein</fullName>
    </submittedName>
</protein>
<dbReference type="AlphaFoldDB" id="A0AAV6U611"/>
<keyword evidence="1" id="KW-0732">Signal</keyword>
<evidence type="ECO:0000313" key="2">
    <source>
        <dbReference type="EMBL" id="KAG8179111.1"/>
    </source>
</evidence>
<keyword evidence="3" id="KW-1185">Reference proteome</keyword>
<dbReference type="EMBL" id="JAFNEN010000648">
    <property type="protein sequence ID" value="KAG8179111.1"/>
    <property type="molecule type" value="Genomic_DNA"/>
</dbReference>